<gene>
    <name evidence="10" type="ORF">MANES_12G015200v8</name>
</gene>
<evidence type="ECO:0000259" key="8">
    <source>
        <dbReference type="Pfam" id="PF08418"/>
    </source>
</evidence>
<dbReference type="STRING" id="3983.A0A2C9UTS3"/>
<sequence length="621" mass="69426">MEVEIKEEFHKIGFMLDNEEEILKKCLTFCINYNLKPSDLVSSWEVYYLNRQLDESTVQNSEMDGFLLHLQTEQKEAVLREEHNLHVYSSKDVDMILNDEEEDLKEVIPGTPTDKTLRLDSEPFDSTVKSNANGYSSGKPSKHVTPFGLRTDKFVVKFNINNLPDTENGDTEHANENLEDDIIKRVHPAKKCSLVFHGSGPEPGCRFMYDRIEDRFNALENRIRRHAAVLSSSGLYEEPMDPTIASQRNVFAVGMICCDGEGHLNEKSILLQSSVEHSGGQCVRLDLHNLSQFSIFPGQIVGVEGHNPSGHCLIASKVVDYVPLLASPDEDLHPAKKQAVDQEIQATESTYTQGEISTLIASGPFTTTDNLLFEPLTELLAYATRKLPQLLILLGPFVDSEHPEIKKGTVDRSFDEIFHMEILRRLQDYVEYSGPEAQVLIVPSTRDAHHDFVFPQPAFEIHPPSLKHQITSLRNPGVFSANQVRVGCCTADILRQLSGEELSRNPKDGTPIDRMSRLASHILSQCSFYPLYPPAEDIPLDFSLASEALHISSIPEILILPSDMKYFIKVLYLSGGSEGEEHMKCICINPGRLAKGEGGGTFVELNYQGSADRMNASVIGI</sequence>
<dbReference type="GO" id="GO:0006270">
    <property type="term" value="P:DNA replication initiation"/>
    <property type="evidence" value="ECO:0000318"/>
    <property type="project" value="GO_Central"/>
</dbReference>
<comment type="similarity">
    <text evidence="2 6">Belongs to the DNA polymerase alpha subunit B family.</text>
</comment>
<evidence type="ECO:0000256" key="1">
    <source>
        <dbReference type="ARBA" id="ARBA00004123"/>
    </source>
</evidence>
<dbReference type="Pfam" id="PF22062">
    <property type="entry name" value="OB_DPOA2"/>
    <property type="match status" value="1"/>
</dbReference>
<dbReference type="Gramene" id="Manes.12G015200.1.v8.1">
    <property type="protein sequence ID" value="Manes.12G015200.1.v8.1.CDS"/>
    <property type="gene ID" value="Manes.12G015200.v8.1"/>
</dbReference>
<name>A0A2C9UTS3_MANES</name>
<dbReference type="InterPro" id="IPR054300">
    <property type="entry name" value="OB_DPOA2"/>
</dbReference>
<evidence type="ECO:0000256" key="5">
    <source>
        <dbReference type="ARBA" id="ARBA00023242"/>
    </source>
</evidence>
<dbReference type="Proteomes" id="UP000091857">
    <property type="component" value="Chromosome 12"/>
</dbReference>
<dbReference type="Gene3D" id="3.60.21.60">
    <property type="match status" value="2"/>
</dbReference>
<dbReference type="GO" id="GO:0005658">
    <property type="term" value="C:alpha DNA polymerase:primase complex"/>
    <property type="evidence" value="ECO:0000318"/>
    <property type="project" value="GO_Central"/>
</dbReference>
<dbReference type="PIRSF" id="PIRSF018300">
    <property type="entry name" value="DNA_pol_alph_2"/>
    <property type="match status" value="1"/>
</dbReference>
<evidence type="ECO:0000256" key="4">
    <source>
        <dbReference type="ARBA" id="ARBA00022705"/>
    </source>
</evidence>
<dbReference type="OrthoDB" id="336885at2759"/>
<evidence type="ECO:0000256" key="2">
    <source>
        <dbReference type="ARBA" id="ARBA00007299"/>
    </source>
</evidence>
<proteinExistence type="inferred from homology"/>
<evidence type="ECO:0000259" key="7">
    <source>
        <dbReference type="Pfam" id="PF04042"/>
    </source>
</evidence>
<evidence type="ECO:0000313" key="10">
    <source>
        <dbReference type="EMBL" id="OAY34375.1"/>
    </source>
</evidence>
<organism evidence="10 11">
    <name type="scientific">Manihot esculenta</name>
    <name type="common">Cassava</name>
    <name type="synonym">Jatropha manihot</name>
    <dbReference type="NCBI Taxonomy" id="3983"/>
    <lineage>
        <taxon>Eukaryota</taxon>
        <taxon>Viridiplantae</taxon>
        <taxon>Streptophyta</taxon>
        <taxon>Embryophyta</taxon>
        <taxon>Tracheophyta</taxon>
        <taxon>Spermatophyta</taxon>
        <taxon>Magnoliopsida</taxon>
        <taxon>eudicotyledons</taxon>
        <taxon>Gunneridae</taxon>
        <taxon>Pentapetalae</taxon>
        <taxon>rosids</taxon>
        <taxon>fabids</taxon>
        <taxon>Malpighiales</taxon>
        <taxon>Euphorbiaceae</taxon>
        <taxon>Crotonoideae</taxon>
        <taxon>Manihoteae</taxon>
        <taxon>Manihot</taxon>
    </lineage>
</organism>
<dbReference type="GO" id="GO:0003677">
    <property type="term" value="F:DNA binding"/>
    <property type="evidence" value="ECO:0007669"/>
    <property type="project" value="InterPro"/>
</dbReference>
<protein>
    <recommendedName>
        <fullName evidence="3 6">DNA polymerase alpha subunit B</fullName>
    </recommendedName>
</protein>
<reference evidence="11" key="1">
    <citation type="journal article" date="2016" name="Nat. Biotechnol.">
        <title>Sequencing wild and cultivated cassava and related species reveals extensive interspecific hybridization and genetic diversity.</title>
        <authorList>
            <person name="Bredeson J.V."/>
            <person name="Lyons J.B."/>
            <person name="Prochnik S.E."/>
            <person name="Wu G.A."/>
            <person name="Ha C.M."/>
            <person name="Edsinger-Gonzales E."/>
            <person name="Grimwood J."/>
            <person name="Schmutz J."/>
            <person name="Rabbi I.Y."/>
            <person name="Egesi C."/>
            <person name="Nauluvula P."/>
            <person name="Lebot V."/>
            <person name="Ndunguru J."/>
            <person name="Mkamilo G."/>
            <person name="Bart R.S."/>
            <person name="Setter T.L."/>
            <person name="Gleadow R.M."/>
            <person name="Kulakow P."/>
            <person name="Ferguson M.E."/>
            <person name="Rounsley S."/>
            <person name="Rokhsar D.S."/>
        </authorList>
    </citation>
    <scope>NUCLEOTIDE SEQUENCE [LARGE SCALE GENOMIC DNA]</scope>
    <source>
        <strain evidence="11">cv. AM560-2</strain>
    </source>
</reference>
<dbReference type="OMA" id="RFMYDRT"/>
<dbReference type="FunFam" id="1.10.8.530:FF:000002">
    <property type="entry name" value="DNA polymerase alpha subunit B"/>
    <property type="match status" value="1"/>
</dbReference>
<dbReference type="InterPro" id="IPR007185">
    <property type="entry name" value="DNA_pol_a/d/e_bsu"/>
</dbReference>
<evidence type="ECO:0000259" key="9">
    <source>
        <dbReference type="Pfam" id="PF22062"/>
    </source>
</evidence>
<accession>A0A2C9UTS3</accession>
<dbReference type="FunFam" id="3.60.21.60:FF:000004">
    <property type="entry name" value="DNA polymerase alpha subunit B"/>
    <property type="match status" value="1"/>
</dbReference>
<feature type="domain" description="DNA polymerase alpha/delta/epsilon subunit B" evidence="7">
    <location>
        <begin position="359"/>
        <end position="569"/>
    </location>
</feature>
<dbReference type="InterPro" id="IPR016722">
    <property type="entry name" value="DNA_pol_alpha_bsu"/>
</dbReference>
<dbReference type="Gene3D" id="1.10.8.530">
    <property type="entry name" value="DNA polymerase alpha-primase, subunit B, N-terminal domain"/>
    <property type="match status" value="1"/>
</dbReference>
<dbReference type="SMR" id="A0A2C9UTS3"/>
<dbReference type="Pfam" id="PF08418">
    <property type="entry name" value="Pol_alpha_B_N"/>
    <property type="match status" value="1"/>
</dbReference>
<feature type="domain" description="DNA polymerase alpha subunit B N-terminal" evidence="8">
    <location>
        <begin position="4"/>
        <end position="60"/>
    </location>
</feature>
<dbReference type="Pfam" id="PF04042">
    <property type="entry name" value="DNA_pol_E_B"/>
    <property type="match status" value="1"/>
</dbReference>
<dbReference type="InterPro" id="IPR013627">
    <property type="entry name" value="Pol_alpha_B_N"/>
</dbReference>
<comment type="subcellular location">
    <subcellularLocation>
        <location evidence="1 6">Nucleus</location>
    </subcellularLocation>
</comment>
<keyword evidence="11" id="KW-1185">Reference proteome</keyword>
<keyword evidence="5 6" id="KW-0539">Nucleus</keyword>
<evidence type="ECO:0000256" key="3">
    <source>
        <dbReference type="ARBA" id="ARBA00018596"/>
    </source>
</evidence>
<evidence type="ECO:0000313" key="11">
    <source>
        <dbReference type="Proteomes" id="UP000091857"/>
    </source>
</evidence>
<comment type="function">
    <text evidence="6">Accessory subunit of the DNA polymerase alpha complex (also known as the alpha DNA polymerase-primase complex) which plays an essential role in the initiation of DNA synthesis.</text>
</comment>
<keyword evidence="4 6" id="KW-0235">DNA replication</keyword>
<dbReference type="AlphaFoldDB" id="A0A2C9UTS3"/>
<evidence type="ECO:0000256" key="6">
    <source>
        <dbReference type="PIRNR" id="PIRNR018300"/>
    </source>
</evidence>
<dbReference type="EMBL" id="CM004398">
    <property type="protein sequence ID" value="OAY34375.1"/>
    <property type="molecule type" value="Genomic_DNA"/>
</dbReference>
<dbReference type="InterPro" id="IPR043034">
    <property type="entry name" value="DNA_pol_alpha_B_N_sf"/>
</dbReference>
<comment type="caution">
    <text evidence="10">The sequence shown here is derived from an EMBL/GenBank/DDBJ whole genome shotgun (WGS) entry which is preliminary data.</text>
</comment>
<feature type="domain" description="DNA polymerase alpha subunit B OB" evidence="9">
    <location>
        <begin position="219"/>
        <end position="319"/>
    </location>
</feature>
<dbReference type="PANTHER" id="PTHR23061:SF12">
    <property type="entry name" value="DNA POLYMERASE ALPHA SUBUNIT B"/>
    <property type="match status" value="1"/>
</dbReference>
<dbReference type="PANTHER" id="PTHR23061">
    <property type="entry name" value="DNA POLYMERASE 2 ALPHA 70 KDA SUBUNIT"/>
    <property type="match status" value="1"/>
</dbReference>